<dbReference type="AlphaFoldDB" id="A0A0A8Z4U6"/>
<proteinExistence type="predicted"/>
<dbReference type="EMBL" id="GBRH01263476">
    <property type="protein sequence ID" value="JAD34419.1"/>
    <property type="molecule type" value="Transcribed_RNA"/>
</dbReference>
<protein>
    <submittedName>
        <fullName evidence="1">Uncharacterized protein</fullName>
    </submittedName>
</protein>
<name>A0A0A8Z4U6_ARUDO</name>
<evidence type="ECO:0000313" key="1">
    <source>
        <dbReference type="EMBL" id="JAD34419.1"/>
    </source>
</evidence>
<organism evidence="1">
    <name type="scientific">Arundo donax</name>
    <name type="common">Giant reed</name>
    <name type="synonym">Donax arundinaceus</name>
    <dbReference type="NCBI Taxonomy" id="35708"/>
    <lineage>
        <taxon>Eukaryota</taxon>
        <taxon>Viridiplantae</taxon>
        <taxon>Streptophyta</taxon>
        <taxon>Embryophyta</taxon>
        <taxon>Tracheophyta</taxon>
        <taxon>Spermatophyta</taxon>
        <taxon>Magnoliopsida</taxon>
        <taxon>Liliopsida</taxon>
        <taxon>Poales</taxon>
        <taxon>Poaceae</taxon>
        <taxon>PACMAD clade</taxon>
        <taxon>Arundinoideae</taxon>
        <taxon>Arundineae</taxon>
        <taxon>Arundo</taxon>
    </lineage>
</organism>
<accession>A0A0A8Z4U6</accession>
<reference evidence="1" key="2">
    <citation type="journal article" date="2015" name="Data Brief">
        <title>Shoot transcriptome of the giant reed, Arundo donax.</title>
        <authorList>
            <person name="Barrero R.A."/>
            <person name="Guerrero F.D."/>
            <person name="Moolhuijzen P."/>
            <person name="Goolsby J.A."/>
            <person name="Tidwell J."/>
            <person name="Bellgard S.E."/>
            <person name="Bellgard M.I."/>
        </authorList>
    </citation>
    <scope>NUCLEOTIDE SEQUENCE</scope>
    <source>
        <tissue evidence="1">Shoot tissue taken approximately 20 cm above the soil surface</tissue>
    </source>
</reference>
<reference evidence="1" key="1">
    <citation type="submission" date="2014-09" db="EMBL/GenBank/DDBJ databases">
        <authorList>
            <person name="Magalhaes I.L.F."/>
            <person name="Oliveira U."/>
            <person name="Santos F.R."/>
            <person name="Vidigal T.H.D.A."/>
            <person name="Brescovit A.D."/>
            <person name="Santos A.J."/>
        </authorList>
    </citation>
    <scope>NUCLEOTIDE SEQUENCE</scope>
    <source>
        <tissue evidence="1">Shoot tissue taken approximately 20 cm above the soil surface</tissue>
    </source>
</reference>
<sequence length="38" mass="4455">MSKFTRLQKWPLYLSLPTTLRDSQICTSSELLPPYLNI</sequence>